<sequence>MSDVRLQMPVAQRGLSLVELMISMTLGLILVAGLVQIFVTNKQSFTLSRAVANVQESGREGAMILGREIRNADYWGCISAATSVQNNLNSASAGDVLDFSRGLEIYPDGDTNNAIVDGSHVILLRGISGAPEVGVDKVPAADSASLHVTDSSSFAEGDILLVTDCENANIFQATNVNDKGNDLIVHNKGGTFDPGNAIKTMPKKYTENAKIYRPSVTRYSIQADDQGRRSLVVERALLADNSGNADGFGDPVELVAEIRDMRTLIGVDTNDDLAVEEWRDPPAPSDADSEDVLARTLAVRVSLLVRSRDDSVSDDPVDFCFPGWLECSSAATGLQTPADSALYREYSFTASVRNRIFGGN</sequence>
<dbReference type="InterPro" id="IPR012902">
    <property type="entry name" value="N_methyl_site"/>
</dbReference>
<evidence type="ECO:0000256" key="1">
    <source>
        <dbReference type="SAM" id="Phobius"/>
    </source>
</evidence>
<dbReference type="GO" id="GO:0043683">
    <property type="term" value="P:type IV pilus assembly"/>
    <property type="evidence" value="ECO:0007669"/>
    <property type="project" value="InterPro"/>
</dbReference>
<evidence type="ECO:0000313" key="3">
    <source>
        <dbReference type="Proteomes" id="UP000252995"/>
    </source>
</evidence>
<dbReference type="RefSeq" id="WP_113862861.1">
    <property type="nucleotide sequence ID" value="NZ_QNRO01000010.1"/>
</dbReference>
<feature type="transmembrane region" description="Helical" evidence="1">
    <location>
        <begin position="20"/>
        <end position="39"/>
    </location>
</feature>
<gene>
    <name evidence="2" type="ORF">DET50_110103</name>
</gene>
<organism evidence="2 3">
    <name type="scientific">Marinobacter pelagius</name>
    <dbReference type="NCBI Taxonomy" id="379482"/>
    <lineage>
        <taxon>Bacteria</taxon>
        <taxon>Pseudomonadati</taxon>
        <taxon>Pseudomonadota</taxon>
        <taxon>Gammaproteobacteria</taxon>
        <taxon>Pseudomonadales</taxon>
        <taxon>Marinobacteraceae</taxon>
        <taxon>Marinobacter</taxon>
    </lineage>
</organism>
<proteinExistence type="predicted"/>
<dbReference type="EMBL" id="QNRO01000010">
    <property type="protein sequence ID" value="RBP29204.1"/>
    <property type="molecule type" value="Genomic_DNA"/>
</dbReference>
<dbReference type="AlphaFoldDB" id="A0A366GRC2"/>
<dbReference type="PROSITE" id="PS00409">
    <property type="entry name" value="PROKAR_NTER_METHYL"/>
    <property type="match status" value="1"/>
</dbReference>
<protein>
    <submittedName>
        <fullName evidence="2">Type IV pilus assembly protein PilW</fullName>
    </submittedName>
</protein>
<dbReference type="Pfam" id="PF07963">
    <property type="entry name" value="N_methyl"/>
    <property type="match status" value="1"/>
</dbReference>
<dbReference type="InterPro" id="IPR032092">
    <property type="entry name" value="PilW"/>
</dbReference>
<keyword evidence="1" id="KW-0472">Membrane</keyword>
<dbReference type="Proteomes" id="UP000252995">
    <property type="component" value="Unassembled WGS sequence"/>
</dbReference>
<name>A0A366GRC2_9GAMM</name>
<keyword evidence="1" id="KW-1133">Transmembrane helix</keyword>
<keyword evidence="1" id="KW-0812">Transmembrane</keyword>
<dbReference type="OrthoDB" id="5296662at2"/>
<accession>A0A366GRC2</accession>
<dbReference type="NCBIfam" id="TIGR02532">
    <property type="entry name" value="IV_pilin_GFxxxE"/>
    <property type="match status" value="1"/>
</dbReference>
<dbReference type="Pfam" id="PF16074">
    <property type="entry name" value="PilW"/>
    <property type="match status" value="1"/>
</dbReference>
<reference evidence="2 3" key="1">
    <citation type="submission" date="2018-06" db="EMBL/GenBank/DDBJ databases">
        <title>Freshwater and sediment microbial communities from various areas in North America, analyzing microbe dynamics in response to fracking.</title>
        <authorList>
            <person name="Lamendella R."/>
        </authorList>
    </citation>
    <scope>NUCLEOTIDE SEQUENCE [LARGE SCALE GENOMIC DNA]</scope>
    <source>
        <strain evidence="2 3">114J</strain>
    </source>
</reference>
<evidence type="ECO:0000313" key="2">
    <source>
        <dbReference type="EMBL" id="RBP29204.1"/>
    </source>
</evidence>
<comment type="caution">
    <text evidence="2">The sequence shown here is derived from an EMBL/GenBank/DDBJ whole genome shotgun (WGS) entry which is preliminary data.</text>
</comment>